<protein>
    <submittedName>
        <fullName evidence="1">Uncharacterized protein</fullName>
    </submittedName>
</protein>
<accession>A0A4C1SX17</accession>
<reference evidence="1 2" key="1">
    <citation type="journal article" date="2019" name="Commun. Biol.">
        <title>The bagworm genome reveals a unique fibroin gene that provides high tensile strength.</title>
        <authorList>
            <person name="Kono N."/>
            <person name="Nakamura H."/>
            <person name="Ohtoshi R."/>
            <person name="Tomita M."/>
            <person name="Numata K."/>
            <person name="Arakawa K."/>
        </authorList>
    </citation>
    <scope>NUCLEOTIDE SEQUENCE [LARGE SCALE GENOMIC DNA]</scope>
</reference>
<name>A0A4C1SX17_EUMVA</name>
<proteinExistence type="predicted"/>
<feature type="non-terminal residue" evidence="1">
    <location>
        <position position="1"/>
    </location>
</feature>
<organism evidence="1 2">
    <name type="scientific">Eumeta variegata</name>
    <name type="common">Bagworm moth</name>
    <name type="synonym">Eumeta japonica</name>
    <dbReference type="NCBI Taxonomy" id="151549"/>
    <lineage>
        <taxon>Eukaryota</taxon>
        <taxon>Metazoa</taxon>
        <taxon>Ecdysozoa</taxon>
        <taxon>Arthropoda</taxon>
        <taxon>Hexapoda</taxon>
        <taxon>Insecta</taxon>
        <taxon>Pterygota</taxon>
        <taxon>Neoptera</taxon>
        <taxon>Endopterygota</taxon>
        <taxon>Lepidoptera</taxon>
        <taxon>Glossata</taxon>
        <taxon>Ditrysia</taxon>
        <taxon>Tineoidea</taxon>
        <taxon>Psychidae</taxon>
        <taxon>Oiketicinae</taxon>
        <taxon>Eumeta</taxon>
    </lineage>
</organism>
<keyword evidence="2" id="KW-1185">Reference proteome</keyword>
<gene>
    <name evidence="1" type="ORF">EVAR_73203_1</name>
</gene>
<evidence type="ECO:0000313" key="2">
    <source>
        <dbReference type="Proteomes" id="UP000299102"/>
    </source>
</evidence>
<dbReference type="AlphaFoldDB" id="A0A4C1SX17"/>
<dbReference type="EMBL" id="BGZK01011421">
    <property type="protein sequence ID" value="GBP06793.1"/>
    <property type="molecule type" value="Genomic_DNA"/>
</dbReference>
<evidence type="ECO:0000313" key="1">
    <source>
        <dbReference type="EMBL" id="GBP06793.1"/>
    </source>
</evidence>
<dbReference type="Proteomes" id="UP000299102">
    <property type="component" value="Unassembled WGS sequence"/>
</dbReference>
<sequence>VELESIAEQKLQQKMKKSISILIQRIRNQPKLWDSMSPKI</sequence>
<comment type="caution">
    <text evidence="1">The sequence shown here is derived from an EMBL/GenBank/DDBJ whole genome shotgun (WGS) entry which is preliminary data.</text>
</comment>